<feature type="binding site" evidence="8">
    <location>
        <position position="64"/>
    </location>
    <ligand>
        <name>Zn(2+)</name>
        <dbReference type="ChEBI" id="CHEBI:29105"/>
        <label>1</label>
    </ligand>
</feature>
<name>A0A2J6X5U5_9BACT</name>
<keyword evidence="3" id="KW-0645">Protease</keyword>
<proteinExistence type="inferred from homology"/>
<dbReference type="PANTHER" id="PTHR32481">
    <property type="entry name" value="AMINOPEPTIDASE"/>
    <property type="match status" value="1"/>
</dbReference>
<dbReference type="AlphaFoldDB" id="A0A2J6X5U5"/>
<keyword evidence="2" id="KW-0031">Aminopeptidase</keyword>
<dbReference type="GO" id="GO:0046872">
    <property type="term" value="F:metal ion binding"/>
    <property type="evidence" value="ECO:0007669"/>
    <property type="project" value="UniProtKB-UniRule"/>
</dbReference>
<sequence>MANIELIEKLSNAIGVSGFEDEVIEILKEEVKGYIDSFEVDPLKNFIVTKKFESSKPIVMLNAHMDEVGLLVKGFTSEGFIKFTKIGGIDDRVLLGKRVVIGKNKVKGVIATVPIHLQEQNEQKSVERAKDMVIDIGVKTKEEAEKLVSLGDYIGFDVRFERLSNDTFIGKALDDRLGCSLVSEILKEKFNFPIVALFSSQEEIGLRGATVGAFRYTPQISITLEGTISADFPDVAEHEKCTSIGNGPVITIKDNSVITDHELRNKLVKIAEKFKIPYQFKQVFVGGTDSSRIQLTKGGVRVLVVAVPVRYIHSPVSLFNINDYENTKRLIIEFLRSL</sequence>
<dbReference type="InterPro" id="IPR008007">
    <property type="entry name" value="Peptidase_M42"/>
</dbReference>
<feature type="binding site" evidence="8">
    <location>
        <position position="203"/>
    </location>
    <ligand>
        <name>Zn(2+)</name>
        <dbReference type="ChEBI" id="CHEBI:29105"/>
        <label>2</label>
    </ligand>
</feature>
<feature type="binding site" evidence="8">
    <location>
        <position position="225"/>
    </location>
    <ligand>
        <name>Zn(2+)</name>
        <dbReference type="ChEBI" id="CHEBI:29105"/>
        <label>1</label>
    </ligand>
</feature>
<comment type="cofactor">
    <cofactor evidence="8">
        <name>a divalent metal cation</name>
        <dbReference type="ChEBI" id="CHEBI:60240"/>
    </cofactor>
    <text evidence="8">Binds 2 divalent metal cations per subunit.</text>
</comment>
<comment type="caution">
    <text evidence="9">The sequence shown here is derived from an EMBL/GenBank/DDBJ whole genome shotgun (WGS) entry which is preliminary data.</text>
</comment>
<dbReference type="Proteomes" id="UP000236910">
    <property type="component" value="Unassembled WGS sequence"/>
</dbReference>
<evidence type="ECO:0000313" key="9">
    <source>
        <dbReference type="EMBL" id="PMP82016.1"/>
    </source>
</evidence>
<dbReference type="InterPro" id="IPR023367">
    <property type="entry name" value="Peptidase_M42_dom2"/>
</dbReference>
<dbReference type="Pfam" id="PF05343">
    <property type="entry name" value="Peptidase_M42"/>
    <property type="match status" value="1"/>
</dbReference>
<dbReference type="SUPFAM" id="SSF101821">
    <property type="entry name" value="Aminopeptidase/glucanase lid domain"/>
    <property type="match status" value="1"/>
</dbReference>
<organism evidence="9 10">
    <name type="scientific">Caldisericum exile</name>
    <dbReference type="NCBI Taxonomy" id="693075"/>
    <lineage>
        <taxon>Bacteria</taxon>
        <taxon>Pseudomonadati</taxon>
        <taxon>Caldisericota/Cryosericota group</taxon>
        <taxon>Caldisericota</taxon>
        <taxon>Caldisericia</taxon>
        <taxon>Caldisericales</taxon>
        <taxon>Caldisericaceae</taxon>
        <taxon>Caldisericum</taxon>
    </lineage>
</organism>
<feature type="binding site" evidence="8">
    <location>
        <position position="174"/>
    </location>
    <ligand>
        <name>Zn(2+)</name>
        <dbReference type="ChEBI" id="CHEBI:29105"/>
        <label>2</label>
    </ligand>
</feature>
<accession>A0A2J6X5U5</accession>
<dbReference type="PIRSF" id="PIRSF001123">
    <property type="entry name" value="PepA_GA"/>
    <property type="match status" value="1"/>
</dbReference>
<feature type="binding site" evidence="8">
    <location>
        <position position="313"/>
    </location>
    <ligand>
        <name>Zn(2+)</name>
        <dbReference type="ChEBI" id="CHEBI:29105"/>
        <label>2</label>
    </ligand>
</feature>
<gene>
    <name evidence="9" type="ORF">C0175_04415</name>
</gene>
<evidence type="ECO:0000313" key="10">
    <source>
        <dbReference type="Proteomes" id="UP000236910"/>
    </source>
</evidence>
<dbReference type="GO" id="GO:0006508">
    <property type="term" value="P:proteolysis"/>
    <property type="evidence" value="ECO:0007669"/>
    <property type="project" value="UniProtKB-KW"/>
</dbReference>
<keyword evidence="5" id="KW-0378">Hydrolase</keyword>
<evidence type="ECO:0000256" key="8">
    <source>
        <dbReference type="PIRSR" id="PIRSR001123-2"/>
    </source>
</evidence>
<evidence type="ECO:0000256" key="5">
    <source>
        <dbReference type="ARBA" id="ARBA00022801"/>
    </source>
</evidence>
<dbReference type="SUPFAM" id="SSF53187">
    <property type="entry name" value="Zn-dependent exopeptidases"/>
    <property type="match status" value="1"/>
</dbReference>
<dbReference type="Gene3D" id="2.40.30.40">
    <property type="entry name" value="Peptidase M42, domain 2"/>
    <property type="match status" value="1"/>
</dbReference>
<keyword evidence="4 8" id="KW-0479">Metal-binding</keyword>
<dbReference type="GO" id="GO:0004177">
    <property type="term" value="F:aminopeptidase activity"/>
    <property type="evidence" value="ECO:0007669"/>
    <property type="project" value="UniProtKB-UniRule"/>
</dbReference>
<evidence type="ECO:0000256" key="6">
    <source>
        <dbReference type="PIRNR" id="PIRNR001123"/>
    </source>
</evidence>
<feature type="binding site" evidence="8">
    <location>
        <position position="174"/>
    </location>
    <ligand>
        <name>Zn(2+)</name>
        <dbReference type="ChEBI" id="CHEBI:29105"/>
        <label>1</label>
    </ligand>
</feature>
<dbReference type="Gene3D" id="3.40.630.10">
    <property type="entry name" value="Zn peptidases"/>
    <property type="match status" value="1"/>
</dbReference>
<evidence type="ECO:0000256" key="3">
    <source>
        <dbReference type="ARBA" id="ARBA00022670"/>
    </source>
</evidence>
<dbReference type="PANTHER" id="PTHR32481:SF0">
    <property type="entry name" value="AMINOPEPTIDASE YPDE-RELATED"/>
    <property type="match status" value="1"/>
</dbReference>
<evidence type="ECO:0000256" key="2">
    <source>
        <dbReference type="ARBA" id="ARBA00022438"/>
    </source>
</evidence>
<comment type="similarity">
    <text evidence="1 6">Belongs to the peptidase M42 family.</text>
</comment>
<feature type="active site" description="Proton acceptor" evidence="7">
    <location>
        <position position="202"/>
    </location>
</feature>
<evidence type="ECO:0000256" key="7">
    <source>
        <dbReference type="PIRSR" id="PIRSR001123-1"/>
    </source>
</evidence>
<reference evidence="9 10" key="1">
    <citation type="submission" date="2018-01" db="EMBL/GenBank/DDBJ databases">
        <title>Metagenomic assembled genomes from two thermal pools in the Uzon Caldera, Kamchatka, Russia.</title>
        <authorList>
            <person name="Wilkins L."/>
            <person name="Ettinger C."/>
        </authorList>
    </citation>
    <scope>NUCLEOTIDE SEQUENCE [LARGE SCALE GENOMIC DNA]</scope>
    <source>
        <strain evidence="9">ARK-10</strain>
    </source>
</reference>
<dbReference type="EMBL" id="PNIX01000261">
    <property type="protein sequence ID" value="PMP82016.1"/>
    <property type="molecule type" value="Genomic_DNA"/>
</dbReference>
<protein>
    <submittedName>
        <fullName evidence="9">Peptidase M42</fullName>
    </submittedName>
</protein>
<dbReference type="InterPro" id="IPR051464">
    <property type="entry name" value="Peptidase_M42_aminopept"/>
</dbReference>
<evidence type="ECO:0000256" key="1">
    <source>
        <dbReference type="ARBA" id="ARBA00006272"/>
    </source>
</evidence>
<evidence type="ECO:0000256" key="4">
    <source>
        <dbReference type="ARBA" id="ARBA00022723"/>
    </source>
</evidence>